<sequence length="215" mass="22724">MILTLARFSRTTYRGALSSGSGSSSKMAACSSPKSRSTLRQAIASGQLQNGHNVPKSLQKTARTLELNVQHEDHDQGMRCINKAVGLGKYVRCMGDDAIGVFGRKPPSEMASVASLRLQMEQLGLVQTFEQERLAQAKTQKAAAVSCKKNRPSRSARASSTAAQPASAGAEAASAQAAAAAPASPVSEAAAHEYYQHRSRRAGSLSSCFEQPIDT</sequence>
<dbReference type="InParanoid" id="A0A066V923"/>
<dbReference type="STRING" id="1037660.A0A066V923"/>
<evidence type="ECO:0000313" key="2">
    <source>
        <dbReference type="EMBL" id="KDN35105.1"/>
    </source>
</evidence>
<dbReference type="RefSeq" id="XP_013239743.1">
    <property type="nucleotide sequence ID" value="XM_013384289.1"/>
</dbReference>
<reference evidence="2 3" key="1">
    <citation type="submission" date="2014-05" db="EMBL/GenBank/DDBJ databases">
        <title>Draft genome sequence of a rare smut relative, Tilletiaria anomala UBC 951.</title>
        <authorList>
            <consortium name="DOE Joint Genome Institute"/>
            <person name="Toome M."/>
            <person name="Kuo A."/>
            <person name="Henrissat B."/>
            <person name="Lipzen A."/>
            <person name="Tritt A."/>
            <person name="Yoshinaga Y."/>
            <person name="Zane M."/>
            <person name="Barry K."/>
            <person name="Grigoriev I.V."/>
            <person name="Spatafora J.W."/>
            <person name="Aimea M.C."/>
        </authorList>
    </citation>
    <scope>NUCLEOTIDE SEQUENCE [LARGE SCALE GENOMIC DNA]</scope>
    <source>
        <strain evidence="2 3">UBC 951</strain>
    </source>
</reference>
<dbReference type="AlphaFoldDB" id="A0A066V923"/>
<comment type="caution">
    <text evidence="2">The sequence shown here is derived from an EMBL/GenBank/DDBJ whole genome shotgun (WGS) entry which is preliminary data.</text>
</comment>
<proteinExistence type="predicted"/>
<dbReference type="EMBL" id="JMSN01000236">
    <property type="protein sequence ID" value="KDN35105.1"/>
    <property type="molecule type" value="Genomic_DNA"/>
</dbReference>
<feature type="region of interest" description="Disordered" evidence="1">
    <location>
        <begin position="14"/>
        <end position="36"/>
    </location>
</feature>
<feature type="compositionally biased region" description="Low complexity" evidence="1">
    <location>
        <begin position="18"/>
        <end position="35"/>
    </location>
</feature>
<evidence type="ECO:0000313" key="3">
    <source>
        <dbReference type="Proteomes" id="UP000027361"/>
    </source>
</evidence>
<dbReference type="GeneID" id="25266945"/>
<accession>A0A066V923</accession>
<organism evidence="2 3">
    <name type="scientific">Tilletiaria anomala (strain ATCC 24038 / CBS 436.72 / UBC 951)</name>
    <dbReference type="NCBI Taxonomy" id="1037660"/>
    <lineage>
        <taxon>Eukaryota</taxon>
        <taxon>Fungi</taxon>
        <taxon>Dikarya</taxon>
        <taxon>Basidiomycota</taxon>
        <taxon>Ustilaginomycotina</taxon>
        <taxon>Exobasidiomycetes</taxon>
        <taxon>Georgefischeriales</taxon>
        <taxon>Tilletiariaceae</taxon>
        <taxon>Tilletiaria</taxon>
    </lineage>
</organism>
<gene>
    <name evidence="2" type="ORF">K437DRAFT_283929</name>
</gene>
<feature type="compositionally biased region" description="Low complexity" evidence="1">
    <location>
        <begin position="155"/>
        <end position="189"/>
    </location>
</feature>
<feature type="region of interest" description="Disordered" evidence="1">
    <location>
        <begin position="145"/>
        <end position="189"/>
    </location>
</feature>
<dbReference type="Proteomes" id="UP000027361">
    <property type="component" value="Unassembled WGS sequence"/>
</dbReference>
<dbReference type="OrthoDB" id="361870at2759"/>
<keyword evidence="3" id="KW-1185">Reference proteome</keyword>
<dbReference type="HOGENOM" id="CLU_1262292_0_0_1"/>
<protein>
    <submittedName>
        <fullName evidence="2">Uncharacterized protein</fullName>
    </submittedName>
</protein>
<name>A0A066V923_TILAU</name>
<evidence type="ECO:0000256" key="1">
    <source>
        <dbReference type="SAM" id="MobiDB-lite"/>
    </source>
</evidence>